<dbReference type="OrthoDB" id="9797176at2"/>
<dbReference type="Gene3D" id="3.10.290.10">
    <property type="entry name" value="RNA-binding S4 domain"/>
    <property type="match status" value="1"/>
</dbReference>
<protein>
    <submittedName>
        <fullName evidence="3">RNA-binding S4 domain-containing protein</fullName>
    </submittedName>
</protein>
<dbReference type="RefSeq" id="WP_161389160.1">
    <property type="nucleotide sequence ID" value="NZ_JBHSCP010000001.1"/>
</dbReference>
<dbReference type="InterPro" id="IPR036986">
    <property type="entry name" value="S4_RNA-bd_sf"/>
</dbReference>
<keyword evidence="1" id="KW-0694">RNA-binding</keyword>
<dbReference type="PROSITE" id="PS50889">
    <property type="entry name" value="S4"/>
    <property type="match status" value="1"/>
</dbReference>
<proteinExistence type="predicted"/>
<organism evidence="3 4">
    <name type="scientific">Croceibacterium xixiisoli</name>
    <dbReference type="NCBI Taxonomy" id="1476466"/>
    <lineage>
        <taxon>Bacteria</taxon>
        <taxon>Pseudomonadati</taxon>
        <taxon>Pseudomonadota</taxon>
        <taxon>Alphaproteobacteria</taxon>
        <taxon>Sphingomonadales</taxon>
        <taxon>Erythrobacteraceae</taxon>
        <taxon>Croceibacterium</taxon>
    </lineage>
</organism>
<evidence type="ECO:0000313" key="3">
    <source>
        <dbReference type="EMBL" id="MXO97415.1"/>
    </source>
</evidence>
<sequence length="103" mass="11638">MRIDRLLFFLRFSKSRTLAQRWVAEGHMRLNGRRITGQDTAVMPGDVLTLPLMQSVCVVEILSLPERRGPAEEARACYRMLDAGRTIAIAGPDCRQEEGKAHQ</sequence>
<evidence type="ECO:0000259" key="2">
    <source>
        <dbReference type="SMART" id="SM00363"/>
    </source>
</evidence>
<dbReference type="InterPro" id="IPR002942">
    <property type="entry name" value="S4_RNA-bd"/>
</dbReference>
<reference evidence="3 4" key="1">
    <citation type="submission" date="2019-12" db="EMBL/GenBank/DDBJ databases">
        <title>Genomic-based taxomic classification of the family Erythrobacteraceae.</title>
        <authorList>
            <person name="Xu L."/>
        </authorList>
    </citation>
    <scope>NUCLEOTIDE SEQUENCE [LARGE SCALE GENOMIC DNA]</scope>
    <source>
        <strain evidence="3 4">S36</strain>
    </source>
</reference>
<gene>
    <name evidence="3" type="ORF">GRI97_00245</name>
</gene>
<accession>A0A6I4TMY7</accession>
<dbReference type="AlphaFoldDB" id="A0A6I4TMY7"/>
<comment type="caution">
    <text evidence="3">The sequence shown here is derived from an EMBL/GenBank/DDBJ whole genome shotgun (WGS) entry which is preliminary data.</text>
</comment>
<evidence type="ECO:0000256" key="1">
    <source>
        <dbReference type="PROSITE-ProRule" id="PRU00182"/>
    </source>
</evidence>
<dbReference type="Pfam" id="PF01479">
    <property type="entry name" value="S4"/>
    <property type="match status" value="1"/>
</dbReference>
<evidence type="ECO:0000313" key="4">
    <source>
        <dbReference type="Proteomes" id="UP000469430"/>
    </source>
</evidence>
<name>A0A6I4TMY7_9SPHN</name>
<dbReference type="CDD" id="cd00165">
    <property type="entry name" value="S4"/>
    <property type="match status" value="1"/>
</dbReference>
<dbReference type="EMBL" id="WTYJ01000001">
    <property type="protein sequence ID" value="MXO97415.1"/>
    <property type="molecule type" value="Genomic_DNA"/>
</dbReference>
<dbReference type="Proteomes" id="UP000469430">
    <property type="component" value="Unassembled WGS sequence"/>
</dbReference>
<dbReference type="SUPFAM" id="SSF55174">
    <property type="entry name" value="Alpha-L RNA-binding motif"/>
    <property type="match status" value="1"/>
</dbReference>
<keyword evidence="4" id="KW-1185">Reference proteome</keyword>
<feature type="domain" description="RNA-binding S4" evidence="2">
    <location>
        <begin position="1"/>
        <end position="70"/>
    </location>
</feature>
<dbReference type="SMART" id="SM00363">
    <property type="entry name" value="S4"/>
    <property type="match status" value="1"/>
</dbReference>
<dbReference type="GO" id="GO:0003723">
    <property type="term" value="F:RNA binding"/>
    <property type="evidence" value="ECO:0007669"/>
    <property type="project" value="UniProtKB-KW"/>
</dbReference>